<evidence type="ECO:0000313" key="2">
    <source>
        <dbReference type="Proteomes" id="UP000004471"/>
    </source>
</evidence>
<dbReference type="EMBL" id="AEAH01000537">
    <property type="protein sequence ID" value="EGH29560.1"/>
    <property type="molecule type" value="Genomic_DNA"/>
</dbReference>
<name>F3FH74_PSESX</name>
<protein>
    <submittedName>
        <fullName evidence="1">Uncharacterized protein</fullName>
    </submittedName>
</protein>
<reference evidence="1 2" key="1">
    <citation type="journal article" date="2011" name="PLoS Pathog.">
        <title>Dynamic evolution of pathogenicity revealed by sequencing and comparative genomics of 19 Pseudomonas syringae isolates.</title>
        <authorList>
            <person name="Baltrus D.A."/>
            <person name="Nishimura M.T."/>
            <person name="Romanchuk A."/>
            <person name="Chang J.H."/>
            <person name="Mukhtar M.S."/>
            <person name="Cherkis K."/>
            <person name="Roach J."/>
            <person name="Grant S.R."/>
            <person name="Jones C.D."/>
            <person name="Dangl J.L."/>
        </authorList>
    </citation>
    <scope>NUCLEOTIDE SEQUENCE [LARGE SCALE GENOMIC DNA]</scope>
    <source>
        <strain evidence="2">M301072PT</strain>
    </source>
</reference>
<proteinExistence type="predicted"/>
<dbReference type="HOGENOM" id="CLU_3121736_0_0_6"/>
<organism evidence="1 2">
    <name type="scientific">Pseudomonas syringae pv. japonica str. M301072</name>
    <dbReference type="NCBI Taxonomy" id="629262"/>
    <lineage>
        <taxon>Bacteria</taxon>
        <taxon>Pseudomonadati</taxon>
        <taxon>Pseudomonadota</taxon>
        <taxon>Gammaproteobacteria</taxon>
        <taxon>Pseudomonadales</taxon>
        <taxon>Pseudomonadaceae</taxon>
        <taxon>Pseudomonas</taxon>
        <taxon>Pseudomonas syringae</taxon>
    </lineage>
</organism>
<dbReference type="AlphaFoldDB" id="F3FH74"/>
<gene>
    <name evidence="1" type="ORF">PSYJA_11500</name>
</gene>
<comment type="caution">
    <text evidence="1">The sequence shown here is derived from an EMBL/GenBank/DDBJ whole genome shotgun (WGS) entry which is preliminary data.</text>
</comment>
<accession>F3FH74</accession>
<sequence length="50" mass="5499">MLYKLSRSATRMYMGKEVTLTGFLAPFSSAVYLIQADEPVAPTVVIDFAV</sequence>
<evidence type="ECO:0000313" key="1">
    <source>
        <dbReference type="EMBL" id="EGH29560.1"/>
    </source>
</evidence>
<dbReference type="Proteomes" id="UP000004471">
    <property type="component" value="Unassembled WGS sequence"/>
</dbReference>